<name>A0A1L9VKV5_ASPGL</name>
<gene>
    <name evidence="1" type="ORF">ASPGLDRAFT_35012</name>
</gene>
<dbReference type="OrthoDB" id="2364732at2759"/>
<accession>A0A1L9VKV5</accession>
<sequence length="237" mass="26536">MRILLTTASSRHVSARGTRETGKTTLAELLASYYQGRGEQVILATGWKEVTDPIQYLVDLGNHQGCQEMDYSSFTDSNVVVILDQAHHSYPDLTLWLGFIKTQSGRSNGPRICLFSLFGSPTTGRTVYPEGTSPVCFTPEQRVDLATTEPYLYFARAEDYVFDITMGHPAAVQSFVRFLYDFYRSVIELDKSKIVTTDMIVNATWNDEKSLPNAAPMSRLRNIPKPMDINVKGSNST</sequence>
<dbReference type="EMBL" id="KV878896">
    <property type="protein sequence ID" value="OJJ84510.1"/>
    <property type="molecule type" value="Genomic_DNA"/>
</dbReference>
<dbReference type="GeneID" id="34460758"/>
<dbReference type="Proteomes" id="UP000184300">
    <property type="component" value="Unassembled WGS sequence"/>
</dbReference>
<dbReference type="RefSeq" id="XP_022401208.1">
    <property type="nucleotide sequence ID" value="XM_022544497.1"/>
</dbReference>
<proteinExistence type="predicted"/>
<evidence type="ECO:0000313" key="1">
    <source>
        <dbReference type="EMBL" id="OJJ84510.1"/>
    </source>
</evidence>
<keyword evidence="2" id="KW-1185">Reference proteome</keyword>
<dbReference type="VEuPathDB" id="FungiDB:ASPGLDRAFT_35012"/>
<reference evidence="2" key="1">
    <citation type="journal article" date="2017" name="Genome Biol.">
        <title>Comparative genomics reveals high biological diversity and specific adaptations in the industrially and medically important fungal genus Aspergillus.</title>
        <authorList>
            <person name="de Vries R.P."/>
            <person name="Riley R."/>
            <person name="Wiebenga A."/>
            <person name="Aguilar-Osorio G."/>
            <person name="Amillis S."/>
            <person name="Uchima C.A."/>
            <person name="Anderluh G."/>
            <person name="Asadollahi M."/>
            <person name="Askin M."/>
            <person name="Barry K."/>
            <person name="Battaglia E."/>
            <person name="Bayram O."/>
            <person name="Benocci T."/>
            <person name="Braus-Stromeyer S.A."/>
            <person name="Caldana C."/>
            <person name="Canovas D."/>
            <person name="Cerqueira G.C."/>
            <person name="Chen F."/>
            <person name="Chen W."/>
            <person name="Choi C."/>
            <person name="Clum A."/>
            <person name="Dos Santos R.A."/>
            <person name="Damasio A.R."/>
            <person name="Diallinas G."/>
            <person name="Emri T."/>
            <person name="Fekete E."/>
            <person name="Flipphi M."/>
            <person name="Freyberg S."/>
            <person name="Gallo A."/>
            <person name="Gournas C."/>
            <person name="Habgood R."/>
            <person name="Hainaut M."/>
            <person name="Harispe M.L."/>
            <person name="Henrissat B."/>
            <person name="Hilden K.S."/>
            <person name="Hope R."/>
            <person name="Hossain A."/>
            <person name="Karabika E."/>
            <person name="Karaffa L."/>
            <person name="Karanyi Z."/>
            <person name="Krasevec N."/>
            <person name="Kuo A."/>
            <person name="Kusch H."/>
            <person name="LaButti K."/>
            <person name="Lagendijk E.L."/>
            <person name="Lapidus A."/>
            <person name="Levasseur A."/>
            <person name="Lindquist E."/>
            <person name="Lipzen A."/>
            <person name="Logrieco A.F."/>
            <person name="MacCabe A."/>
            <person name="Maekelae M.R."/>
            <person name="Malavazi I."/>
            <person name="Melin P."/>
            <person name="Meyer V."/>
            <person name="Mielnichuk N."/>
            <person name="Miskei M."/>
            <person name="Molnar A.P."/>
            <person name="Mule G."/>
            <person name="Ngan C.Y."/>
            <person name="Orejas M."/>
            <person name="Orosz E."/>
            <person name="Ouedraogo J.P."/>
            <person name="Overkamp K.M."/>
            <person name="Park H.-S."/>
            <person name="Perrone G."/>
            <person name="Piumi F."/>
            <person name="Punt P.J."/>
            <person name="Ram A.F."/>
            <person name="Ramon A."/>
            <person name="Rauscher S."/>
            <person name="Record E."/>
            <person name="Riano-Pachon D.M."/>
            <person name="Robert V."/>
            <person name="Roehrig J."/>
            <person name="Ruller R."/>
            <person name="Salamov A."/>
            <person name="Salih N.S."/>
            <person name="Samson R.A."/>
            <person name="Sandor E."/>
            <person name="Sanguinetti M."/>
            <person name="Schuetze T."/>
            <person name="Sepcic K."/>
            <person name="Shelest E."/>
            <person name="Sherlock G."/>
            <person name="Sophianopoulou V."/>
            <person name="Squina F.M."/>
            <person name="Sun H."/>
            <person name="Susca A."/>
            <person name="Todd R.B."/>
            <person name="Tsang A."/>
            <person name="Unkles S.E."/>
            <person name="van de Wiele N."/>
            <person name="van Rossen-Uffink D."/>
            <person name="Oliveira J.V."/>
            <person name="Vesth T.C."/>
            <person name="Visser J."/>
            <person name="Yu J.-H."/>
            <person name="Zhou M."/>
            <person name="Andersen M.R."/>
            <person name="Archer D.B."/>
            <person name="Baker S.E."/>
            <person name="Benoit I."/>
            <person name="Brakhage A.A."/>
            <person name="Braus G.H."/>
            <person name="Fischer R."/>
            <person name="Frisvad J.C."/>
            <person name="Goldman G.H."/>
            <person name="Houbraken J."/>
            <person name="Oakley B."/>
            <person name="Pocsi I."/>
            <person name="Scazzocchio C."/>
            <person name="Seiboth B."/>
            <person name="vanKuyk P.A."/>
            <person name="Wortman J."/>
            <person name="Dyer P.S."/>
            <person name="Grigoriev I.V."/>
        </authorList>
    </citation>
    <scope>NUCLEOTIDE SEQUENCE [LARGE SCALE GENOMIC DNA]</scope>
    <source>
        <strain evidence="2">CBS 516.65</strain>
    </source>
</reference>
<dbReference type="STRING" id="1160497.A0A1L9VKV5"/>
<organism evidence="1 2">
    <name type="scientific">Aspergillus glaucus CBS 516.65</name>
    <dbReference type="NCBI Taxonomy" id="1160497"/>
    <lineage>
        <taxon>Eukaryota</taxon>
        <taxon>Fungi</taxon>
        <taxon>Dikarya</taxon>
        <taxon>Ascomycota</taxon>
        <taxon>Pezizomycotina</taxon>
        <taxon>Eurotiomycetes</taxon>
        <taxon>Eurotiomycetidae</taxon>
        <taxon>Eurotiales</taxon>
        <taxon>Aspergillaceae</taxon>
        <taxon>Aspergillus</taxon>
        <taxon>Aspergillus subgen. Aspergillus</taxon>
    </lineage>
</organism>
<evidence type="ECO:0008006" key="3">
    <source>
        <dbReference type="Google" id="ProtNLM"/>
    </source>
</evidence>
<evidence type="ECO:0000313" key="2">
    <source>
        <dbReference type="Proteomes" id="UP000184300"/>
    </source>
</evidence>
<dbReference type="AlphaFoldDB" id="A0A1L9VKV5"/>
<protein>
    <recommendedName>
        <fullName evidence="3">AAA domain-containing protein</fullName>
    </recommendedName>
</protein>